<comment type="caution">
    <text evidence="5">The sequence shown here is derived from an EMBL/GenBank/DDBJ whole genome shotgun (WGS) entry which is preliminary data.</text>
</comment>
<gene>
    <name evidence="5" type="ORF">RCL2_000266700</name>
</gene>
<evidence type="ECO:0000313" key="5">
    <source>
        <dbReference type="EMBL" id="GES75216.1"/>
    </source>
</evidence>
<reference evidence="5" key="1">
    <citation type="submission" date="2019-10" db="EMBL/GenBank/DDBJ databases">
        <title>Conservation and host-specific expression of non-tandemly repeated heterogenous ribosome RNA gene in arbuscular mycorrhizal fungi.</title>
        <authorList>
            <person name="Maeda T."/>
            <person name="Kobayashi Y."/>
            <person name="Nakagawa T."/>
            <person name="Ezawa T."/>
            <person name="Yamaguchi K."/>
            <person name="Bino T."/>
            <person name="Nishimoto Y."/>
            <person name="Shigenobu S."/>
            <person name="Kawaguchi M."/>
        </authorList>
    </citation>
    <scope>NUCLEOTIDE SEQUENCE</scope>
    <source>
        <strain evidence="5">HR1</strain>
    </source>
</reference>
<evidence type="ECO:0000259" key="4">
    <source>
        <dbReference type="Pfam" id="PF20147"/>
    </source>
</evidence>
<comment type="subcellular location">
    <subcellularLocation>
        <location evidence="1">Host cell</location>
    </subcellularLocation>
    <subcellularLocation>
        <location evidence="2">Secreted</location>
    </subcellularLocation>
</comment>
<evidence type="ECO:0000256" key="1">
    <source>
        <dbReference type="ARBA" id="ARBA00004340"/>
    </source>
</evidence>
<evidence type="ECO:0000256" key="3">
    <source>
        <dbReference type="ARBA" id="ARBA00022525"/>
    </source>
</evidence>
<dbReference type="GO" id="GO:0005576">
    <property type="term" value="C:extracellular region"/>
    <property type="evidence" value="ECO:0007669"/>
    <property type="project" value="UniProtKB-SubCell"/>
</dbReference>
<proteinExistence type="predicted"/>
<organism evidence="5 6">
    <name type="scientific">Rhizophagus clarus</name>
    <dbReference type="NCBI Taxonomy" id="94130"/>
    <lineage>
        <taxon>Eukaryota</taxon>
        <taxon>Fungi</taxon>
        <taxon>Fungi incertae sedis</taxon>
        <taxon>Mucoromycota</taxon>
        <taxon>Glomeromycotina</taxon>
        <taxon>Glomeromycetes</taxon>
        <taxon>Glomerales</taxon>
        <taxon>Glomeraceae</taxon>
        <taxon>Rhizophagus</taxon>
    </lineage>
</organism>
<evidence type="ECO:0000313" key="6">
    <source>
        <dbReference type="Proteomes" id="UP000615446"/>
    </source>
</evidence>
<dbReference type="Pfam" id="PF20147">
    <property type="entry name" value="Crinkler"/>
    <property type="match status" value="1"/>
</dbReference>
<sequence length="572" mass="63889">MNIPGIKVIQSIIVRKHEGSSKLEAEIQSRLGAPFNKIPLKFCIIQAGSVIEREMELYDQFSEIFSFDEETKAEHFHITVYLRAISTITLSCLVMGENSYANAFEVDIEINRSISKFKDAIKEKLHPKFENVTANDIKLWKANISLEKENKKLELINTKINVNINDELGGEELPPLSKISKHFPSQPADEHIHIIVQRPVETKEVYCTPTYGRKSANFQWTVSREMVSLEGFKKKLCEYFMFPDGTENKHIIIGHVIGGAGLKRKISTGKMRKKIDKASSSSQSASDMVEIVTECKIIQFSADEDLLSIIWTVDPKVDLEIVVDTSQQPFSSYTFPKMKVLFSLKADSYDQLPCIEIGSSATSEEIRNSVIEDFLRMHKVSPPITSANEATRCEFISAIIYGVASIFDGTVKVYPQYGVAGSHGKGPIDWVIKMGDTIISVTEAKREDLNQGIAQSTVQAHASIQCNRKKRTYDDADLYEGVMYCIVSTGIDWVITKVQSGIGDGNDNGDGPVEVFLCSPTPTPLPINYPSLSRDDLVGPIKKLFGQIKWVFDQQKSSLVDGKRTGKSQTYG</sequence>
<name>A0A8H3QDI0_9GLOM</name>
<dbReference type="GO" id="GO:0043657">
    <property type="term" value="C:host cell"/>
    <property type="evidence" value="ECO:0007669"/>
    <property type="project" value="UniProtKB-SubCell"/>
</dbReference>
<keyword evidence="3" id="KW-0964">Secreted</keyword>
<dbReference type="InterPro" id="IPR045379">
    <property type="entry name" value="Crinkler_N"/>
</dbReference>
<accession>A0A8H3QDI0</accession>
<dbReference type="Proteomes" id="UP000615446">
    <property type="component" value="Unassembled WGS sequence"/>
</dbReference>
<dbReference type="OrthoDB" id="2374531at2759"/>
<evidence type="ECO:0000256" key="2">
    <source>
        <dbReference type="ARBA" id="ARBA00004613"/>
    </source>
</evidence>
<dbReference type="EMBL" id="BLAL01000013">
    <property type="protein sequence ID" value="GES75216.1"/>
    <property type="molecule type" value="Genomic_DNA"/>
</dbReference>
<protein>
    <recommendedName>
        <fullName evidence="4">Crinkler effector protein N-terminal domain-containing protein</fullName>
    </recommendedName>
</protein>
<dbReference type="AlphaFoldDB" id="A0A8H3QDI0"/>
<feature type="domain" description="Crinkler effector protein N-terminal" evidence="4">
    <location>
        <begin position="88"/>
        <end position="197"/>
    </location>
</feature>